<proteinExistence type="predicted"/>
<keyword evidence="4" id="KW-1185">Reference proteome</keyword>
<comment type="caution">
    <text evidence="3">The sequence shown here is derived from an EMBL/GenBank/DDBJ whole genome shotgun (WGS) entry which is preliminary data.</text>
</comment>
<name>A0ABT1JBJ5_ACTCY</name>
<gene>
    <name evidence="3" type="ORF">G443_000145</name>
</gene>
<evidence type="ECO:0000313" key="3">
    <source>
        <dbReference type="EMBL" id="MCP2329875.1"/>
    </source>
</evidence>
<evidence type="ECO:0000256" key="2">
    <source>
        <dbReference type="SAM" id="SignalP"/>
    </source>
</evidence>
<dbReference type="PROSITE" id="PS51257">
    <property type="entry name" value="PROKAR_LIPOPROTEIN"/>
    <property type="match status" value="1"/>
</dbReference>
<keyword evidence="3" id="KW-0813">Transport</keyword>
<feature type="signal peptide" evidence="2">
    <location>
        <begin position="1"/>
        <end position="18"/>
    </location>
</feature>
<sequence length="424" mass="45626">MRRRWPLAVAAAAAVAVAGCGSQDGGDGDVTLRFVYWGNDDRAQATNEAIALFEERHPNIRVESSFSSFENHFQKLSTEVAGGNAPDIVQMDYRYLREYADRGVLLDLASGEAGENLATEDIPDELLASGQLDGQLFGIPMAQNTQVLIYDSELWEDAGVTPEDGWTWDDFHAAALAISEGSDAEPSVFGTSDFGGAEDWFEVWLRQQGKELFTDDGQIGYDGEDLAEFWELAAEFRESGAATPPEISTGMDGSIATSPMGKNRSASEFGYDSGFTSYEQTLGRPMGLAPFPSSGDELGQYAKPSMLASVAANTDHPAEAALFVDFMINDVDAGLIQGTTRGMPVNAEVREAVGGELEGAELAVFTFEEEIADQLATAPPPPPPGEGAVKRDFQRVNDDVAFGRLTVEEGVERFLTDAKRQLGG</sequence>
<dbReference type="Proteomes" id="UP000791080">
    <property type="component" value="Unassembled WGS sequence"/>
</dbReference>
<dbReference type="InterPro" id="IPR006059">
    <property type="entry name" value="SBP"/>
</dbReference>
<evidence type="ECO:0000313" key="4">
    <source>
        <dbReference type="Proteomes" id="UP000791080"/>
    </source>
</evidence>
<dbReference type="PANTHER" id="PTHR43649">
    <property type="entry name" value="ARABINOSE-BINDING PROTEIN-RELATED"/>
    <property type="match status" value="1"/>
</dbReference>
<feature type="chain" id="PRO_5045484407" evidence="2">
    <location>
        <begin position="19"/>
        <end position="424"/>
    </location>
</feature>
<dbReference type="InterPro" id="IPR050490">
    <property type="entry name" value="Bact_solute-bd_prot1"/>
</dbReference>
<organism evidence="3 4">
    <name type="scientific">Actinoalloteichus caeruleus DSM 43889</name>
    <dbReference type="NCBI Taxonomy" id="1120930"/>
    <lineage>
        <taxon>Bacteria</taxon>
        <taxon>Bacillati</taxon>
        <taxon>Actinomycetota</taxon>
        <taxon>Actinomycetes</taxon>
        <taxon>Pseudonocardiales</taxon>
        <taxon>Pseudonocardiaceae</taxon>
        <taxon>Actinoalloteichus</taxon>
        <taxon>Actinoalloteichus cyanogriseus</taxon>
    </lineage>
</organism>
<reference evidence="3 4" key="1">
    <citation type="submission" date="2022-06" db="EMBL/GenBank/DDBJ databases">
        <title>Genomic Encyclopedia of Type Strains, Phase I: the one thousand microbial genomes (KMG-I) project.</title>
        <authorList>
            <person name="Kyrpides N."/>
        </authorList>
    </citation>
    <scope>NUCLEOTIDE SEQUENCE [LARGE SCALE GENOMIC DNA]</scope>
    <source>
        <strain evidence="3 4">DSM 43889</strain>
    </source>
</reference>
<dbReference type="Pfam" id="PF01547">
    <property type="entry name" value="SBP_bac_1"/>
    <property type="match status" value="1"/>
</dbReference>
<keyword evidence="3" id="KW-0762">Sugar transport</keyword>
<protein>
    <submittedName>
        <fullName evidence="3">Multiple sugar transport system substrate-binding protein</fullName>
    </submittedName>
</protein>
<evidence type="ECO:0000256" key="1">
    <source>
        <dbReference type="SAM" id="MobiDB-lite"/>
    </source>
</evidence>
<dbReference type="Gene3D" id="3.40.190.10">
    <property type="entry name" value="Periplasmic binding protein-like II"/>
    <property type="match status" value="2"/>
</dbReference>
<keyword evidence="2" id="KW-0732">Signal</keyword>
<dbReference type="SUPFAM" id="SSF53850">
    <property type="entry name" value="Periplasmic binding protein-like II"/>
    <property type="match status" value="1"/>
</dbReference>
<dbReference type="PANTHER" id="PTHR43649:SF30">
    <property type="entry name" value="ABC TRANSPORTER SUBSTRATE-BINDING PROTEIN"/>
    <property type="match status" value="1"/>
</dbReference>
<accession>A0ABT1JBJ5</accession>
<dbReference type="EMBL" id="AUBJ02000001">
    <property type="protein sequence ID" value="MCP2329875.1"/>
    <property type="molecule type" value="Genomic_DNA"/>
</dbReference>
<dbReference type="RefSeq" id="WP_026418717.1">
    <property type="nucleotide sequence ID" value="NZ_AUBJ02000001.1"/>
</dbReference>
<feature type="region of interest" description="Disordered" evidence="1">
    <location>
        <begin position="240"/>
        <end position="259"/>
    </location>
</feature>